<dbReference type="InterPro" id="IPR023214">
    <property type="entry name" value="HAD_sf"/>
</dbReference>
<dbReference type="InterPro" id="IPR036412">
    <property type="entry name" value="HAD-like_sf"/>
</dbReference>
<dbReference type="Proteomes" id="UP000182983">
    <property type="component" value="Unassembled WGS sequence"/>
</dbReference>
<dbReference type="GO" id="GO:0005829">
    <property type="term" value="C:cytosol"/>
    <property type="evidence" value="ECO:0007669"/>
    <property type="project" value="TreeGrafter"/>
</dbReference>
<proteinExistence type="predicted"/>
<sequence>MTARMVIFDFDGTLADSFGWFLAVLDDVAKRYGFRRVGADEVADFRRLDARQILDRLALPRWKLPLVAAHMCSLQAKADIRPFPGIPALLDDLSRSGLRLALVSSNAAANVRRVLGPDTITRFDHLDCGAGLFGKAGRLKTVLRRAAIPAAQVIAIGDEIRDIEAARACGIATGAVSWGYTDGDALAAHSPDFLVHSLDELRVTLLTQAGIGPFQGRAAPP</sequence>
<dbReference type="InterPro" id="IPR023198">
    <property type="entry name" value="PGP-like_dom2"/>
</dbReference>
<reference evidence="2" key="1">
    <citation type="submission" date="2016-10" db="EMBL/GenBank/DDBJ databases">
        <authorList>
            <person name="Varghese N."/>
            <person name="Submissions S."/>
        </authorList>
    </citation>
    <scope>NUCLEOTIDE SEQUENCE [LARGE SCALE GENOMIC DNA]</scope>
    <source>
        <strain evidence="2">DSM 13234</strain>
    </source>
</reference>
<accession>A0A1H6GWR1</accession>
<dbReference type="GO" id="GO:0006281">
    <property type="term" value="P:DNA repair"/>
    <property type="evidence" value="ECO:0007669"/>
    <property type="project" value="TreeGrafter"/>
</dbReference>
<dbReference type="RefSeq" id="WP_074765440.1">
    <property type="nucleotide sequence ID" value="NZ_FNWO01000002.1"/>
</dbReference>
<dbReference type="SFLD" id="SFLDS00003">
    <property type="entry name" value="Haloacid_Dehalogenase"/>
    <property type="match status" value="1"/>
</dbReference>
<dbReference type="InterPro" id="IPR050155">
    <property type="entry name" value="HAD-like_hydrolase_sf"/>
</dbReference>
<dbReference type="Gene3D" id="3.40.50.1000">
    <property type="entry name" value="HAD superfamily/HAD-like"/>
    <property type="match status" value="1"/>
</dbReference>
<dbReference type="PANTHER" id="PTHR43434:SF13">
    <property type="entry name" value="PHOSPHOGLYCOLATE PHOSPHATASE"/>
    <property type="match status" value="1"/>
</dbReference>
<dbReference type="SUPFAM" id="SSF56784">
    <property type="entry name" value="HAD-like"/>
    <property type="match status" value="1"/>
</dbReference>
<dbReference type="EMBL" id="FNWO01000002">
    <property type="protein sequence ID" value="SEH27907.1"/>
    <property type="molecule type" value="Genomic_DNA"/>
</dbReference>
<dbReference type="GO" id="GO:0008967">
    <property type="term" value="F:phosphoglycolate phosphatase activity"/>
    <property type="evidence" value="ECO:0007669"/>
    <property type="project" value="TreeGrafter"/>
</dbReference>
<name>A0A1H6GWR1_MAGFU</name>
<keyword evidence="2" id="KW-1185">Reference proteome</keyword>
<dbReference type="Pfam" id="PF13419">
    <property type="entry name" value="HAD_2"/>
    <property type="match status" value="1"/>
</dbReference>
<dbReference type="SFLD" id="SFLDG01129">
    <property type="entry name" value="C1.5:_HAD__Beta-PGM__Phosphata"/>
    <property type="match status" value="1"/>
</dbReference>
<dbReference type="PANTHER" id="PTHR43434">
    <property type="entry name" value="PHOSPHOGLYCOLATE PHOSPHATASE"/>
    <property type="match status" value="1"/>
</dbReference>
<evidence type="ECO:0000313" key="2">
    <source>
        <dbReference type="Proteomes" id="UP000182983"/>
    </source>
</evidence>
<dbReference type="OrthoDB" id="9793014at2"/>
<protein>
    <submittedName>
        <fullName evidence="1">Phosphoglycolate phosphatase</fullName>
    </submittedName>
</protein>
<dbReference type="Gene3D" id="1.10.150.240">
    <property type="entry name" value="Putative phosphatase, domain 2"/>
    <property type="match status" value="1"/>
</dbReference>
<gene>
    <name evidence="1" type="ORF">SAMN04244559_00620</name>
</gene>
<dbReference type="InterPro" id="IPR041492">
    <property type="entry name" value="HAD_2"/>
</dbReference>
<organism evidence="1 2">
    <name type="scientific">Magnetospirillum fulvum</name>
    <name type="common">Rhodospirillum fulvum</name>
    <dbReference type="NCBI Taxonomy" id="1082"/>
    <lineage>
        <taxon>Bacteria</taxon>
        <taxon>Pseudomonadati</taxon>
        <taxon>Pseudomonadota</taxon>
        <taxon>Alphaproteobacteria</taxon>
        <taxon>Rhodospirillales</taxon>
        <taxon>Rhodospirillaceae</taxon>
        <taxon>Magnetospirillum</taxon>
    </lineage>
</organism>
<evidence type="ECO:0000313" key="1">
    <source>
        <dbReference type="EMBL" id="SEH27907.1"/>
    </source>
</evidence>
<dbReference type="AlphaFoldDB" id="A0A1H6GWR1"/>